<dbReference type="InterPro" id="IPR038058">
    <property type="entry name" value="PhnH-like_sp"/>
</dbReference>
<dbReference type="OrthoDB" id="9814509at2"/>
<dbReference type="EMBL" id="MTBD01000028">
    <property type="protein sequence ID" value="PRP69772.1"/>
    <property type="molecule type" value="Genomic_DNA"/>
</dbReference>
<dbReference type="RefSeq" id="WP_106077219.1">
    <property type="nucleotide sequence ID" value="NZ_MTBD01000028.1"/>
</dbReference>
<sequence length="190" mass="20415">MLTAFAHPVDDAQQTFRAVLSAMAEPLLPQVLPALSPALPGLKAATAALLYTLADQDVRVWLPALPDDTVASLRFHTGMRLTDLPEEADFIVLTGNMPLPDLMSLKAGSAEYPDRSATLLIEVDDFSAEQVEGSGPGFATPRRFGAAGLPQGFWRVWQVNHARFPLGVDAVLISDTDVAGLPRSVRIREG</sequence>
<proteinExistence type="predicted"/>
<accession>A0A2S9X224</accession>
<dbReference type="PIRSF" id="PIRSF020680">
    <property type="entry name" value="PhnH"/>
    <property type="match status" value="1"/>
</dbReference>
<comment type="caution">
    <text evidence="1">The sequence shown here is derived from an EMBL/GenBank/DDBJ whole genome shotgun (WGS) entry which is preliminary data.</text>
</comment>
<dbReference type="Pfam" id="PF05845">
    <property type="entry name" value="PhnH"/>
    <property type="match status" value="1"/>
</dbReference>
<dbReference type="NCBIfam" id="TIGR03292">
    <property type="entry name" value="PhnH_redo"/>
    <property type="match status" value="1"/>
</dbReference>
<dbReference type="Proteomes" id="UP000239469">
    <property type="component" value="Unassembled WGS sequence"/>
</dbReference>
<protein>
    <submittedName>
        <fullName evidence="1">Phosphonate C-P lyase system protein PhnH</fullName>
    </submittedName>
</protein>
<dbReference type="SUPFAM" id="SSF159709">
    <property type="entry name" value="PhnH-like"/>
    <property type="match status" value="1"/>
</dbReference>
<keyword evidence="1" id="KW-0456">Lyase</keyword>
<dbReference type="GO" id="GO:0016829">
    <property type="term" value="F:lyase activity"/>
    <property type="evidence" value="ECO:0007669"/>
    <property type="project" value="UniProtKB-KW"/>
</dbReference>
<dbReference type="Gene3D" id="3.40.50.11310">
    <property type="entry name" value="Bacterial phosphonate metabolism protein PhnH"/>
    <property type="match status" value="1"/>
</dbReference>
<reference evidence="1 2" key="1">
    <citation type="submission" date="2017-01" db="EMBL/GenBank/DDBJ databases">
        <title>New insights into the genetic diversity of Chromobacterium isolated from tropical freshwater lake.</title>
        <authorList>
            <person name="Santos A.B."/>
            <person name="Nascimento A.M."/>
            <person name="Da Silva P.C."/>
        </authorList>
    </citation>
    <scope>NUCLEOTIDE SEQUENCE [LARGE SCALE GENOMIC DNA]</scope>
    <source>
        <strain evidence="1 2">56AF</strain>
    </source>
</reference>
<name>A0A2S9X224_9NEIS</name>
<evidence type="ECO:0000313" key="2">
    <source>
        <dbReference type="Proteomes" id="UP000239469"/>
    </source>
</evidence>
<dbReference type="GO" id="GO:0019634">
    <property type="term" value="P:organic phosphonate metabolic process"/>
    <property type="evidence" value="ECO:0007669"/>
    <property type="project" value="InterPro"/>
</dbReference>
<gene>
    <name evidence="1" type="ORF">BUE93_13850</name>
</gene>
<dbReference type="InterPro" id="IPR008772">
    <property type="entry name" value="Phosphonate_metab_PhnH"/>
</dbReference>
<evidence type="ECO:0000313" key="1">
    <source>
        <dbReference type="EMBL" id="PRP69772.1"/>
    </source>
</evidence>
<organism evidence="1 2">
    <name type="scientific">Chromobacterium amazonense</name>
    <dbReference type="NCBI Taxonomy" id="1382803"/>
    <lineage>
        <taxon>Bacteria</taxon>
        <taxon>Pseudomonadati</taxon>
        <taxon>Pseudomonadota</taxon>
        <taxon>Betaproteobacteria</taxon>
        <taxon>Neisseriales</taxon>
        <taxon>Chromobacteriaceae</taxon>
        <taxon>Chromobacterium</taxon>
    </lineage>
</organism>
<dbReference type="AlphaFoldDB" id="A0A2S9X224"/>